<dbReference type="AlphaFoldDB" id="A0A7G9QHM0"/>
<dbReference type="KEGG" id="proe:H9L23_01640"/>
<keyword evidence="2" id="KW-1185">Reference proteome</keyword>
<dbReference type="EMBL" id="CP060723">
    <property type="protein sequence ID" value="QNN42845.1"/>
    <property type="molecule type" value="Genomic_DNA"/>
</dbReference>
<evidence type="ECO:0000313" key="2">
    <source>
        <dbReference type="Proteomes" id="UP000515806"/>
    </source>
</evidence>
<reference evidence="1 2" key="1">
    <citation type="submission" date="2020-08" db="EMBL/GenBank/DDBJ databases">
        <title>Genome sequence of Pedobacter roseus KACC 11594T.</title>
        <authorList>
            <person name="Hyun D.-W."/>
            <person name="Bae J.-W."/>
        </authorList>
    </citation>
    <scope>NUCLEOTIDE SEQUENCE [LARGE SCALE GENOMIC DNA]</scope>
    <source>
        <strain evidence="1 2">KACC 11594</strain>
    </source>
</reference>
<dbReference type="InterPro" id="IPR018490">
    <property type="entry name" value="cNMP-bd_dom_sf"/>
</dbReference>
<dbReference type="Proteomes" id="UP000515806">
    <property type="component" value="Chromosome"/>
</dbReference>
<dbReference type="Gene3D" id="2.60.120.10">
    <property type="entry name" value="Jelly Rolls"/>
    <property type="match status" value="1"/>
</dbReference>
<evidence type="ECO:0000313" key="1">
    <source>
        <dbReference type="EMBL" id="QNN42845.1"/>
    </source>
</evidence>
<dbReference type="InterPro" id="IPR014710">
    <property type="entry name" value="RmlC-like_jellyroll"/>
</dbReference>
<gene>
    <name evidence="1" type="ORF">H9L23_01640</name>
</gene>
<sequence>MPASNLKRGMEEYRIINTKTNEIGYSTQLNNMELGYTKYFLRVFLSLLDRKKDRAAIRFLYRHTAFRNIYEGETLFDPNSPAANGKLMYVAEGLVNGYITDESEKPSNIWLGRSGSTYICDDFSYTDHSFNIQAIEHSTLFIIDKCEFEEGCAWYPALDSLFHFYFLRNAINDVNNRNILFRLQNIESRTSLFRRIYPDLYERIPADLLISYLDPDAVMDPEPDLQLDDANEKSIMNFPWSKKLIKTYLD</sequence>
<name>A0A7G9QHM0_9SPHI</name>
<accession>A0A7G9QHM0</accession>
<protein>
    <submittedName>
        <fullName evidence="1">Crp/Fnr family transcriptional regulator</fullName>
    </submittedName>
</protein>
<proteinExistence type="predicted"/>
<organism evidence="1 2">
    <name type="scientific">Pedobacter roseus</name>
    <dbReference type="NCBI Taxonomy" id="336820"/>
    <lineage>
        <taxon>Bacteria</taxon>
        <taxon>Pseudomonadati</taxon>
        <taxon>Bacteroidota</taxon>
        <taxon>Sphingobacteriia</taxon>
        <taxon>Sphingobacteriales</taxon>
        <taxon>Sphingobacteriaceae</taxon>
        <taxon>Pedobacter</taxon>
    </lineage>
</organism>
<dbReference type="SUPFAM" id="SSF51206">
    <property type="entry name" value="cAMP-binding domain-like"/>
    <property type="match status" value="1"/>
</dbReference>
<dbReference type="RefSeq" id="WP_187593366.1">
    <property type="nucleotide sequence ID" value="NZ_CP060723.1"/>
</dbReference>